<gene>
    <name evidence="2" type="ORF">MICPUN_69576</name>
</gene>
<dbReference type="FunCoup" id="C1E5K7">
    <property type="interactions" value="546"/>
</dbReference>
<dbReference type="AlphaFoldDB" id="C1E5K7"/>
<dbReference type="InterPro" id="IPR018790">
    <property type="entry name" value="DUF2358"/>
</dbReference>
<dbReference type="InterPro" id="IPR011256">
    <property type="entry name" value="Reg_factor_effector_dom_sf"/>
</dbReference>
<dbReference type="EMBL" id="CP001326">
    <property type="protein sequence ID" value="ACO63649.1"/>
    <property type="molecule type" value="Genomic_DNA"/>
</dbReference>
<dbReference type="PANTHER" id="PTHR11220:SF50">
    <property type="entry name" value="SOUL HEME-BINDING FAMILY PROTEIN"/>
    <property type="match status" value="1"/>
</dbReference>
<dbReference type="Pfam" id="PF10184">
    <property type="entry name" value="DUF2358"/>
    <property type="match status" value="1"/>
</dbReference>
<dbReference type="SUPFAM" id="SSF54427">
    <property type="entry name" value="NTF2-like"/>
    <property type="match status" value="1"/>
</dbReference>
<feature type="non-terminal residue" evidence="2">
    <location>
        <position position="1"/>
    </location>
</feature>
<dbReference type="RefSeq" id="XP_002502391.1">
    <property type="nucleotide sequence ID" value="XM_002502345.1"/>
</dbReference>
<organism evidence="2 3">
    <name type="scientific">Micromonas commoda (strain RCC299 / NOUM17 / CCMP2709)</name>
    <name type="common">Picoplanktonic green alga</name>
    <dbReference type="NCBI Taxonomy" id="296587"/>
    <lineage>
        <taxon>Eukaryota</taxon>
        <taxon>Viridiplantae</taxon>
        <taxon>Chlorophyta</taxon>
        <taxon>Mamiellophyceae</taxon>
        <taxon>Mamiellales</taxon>
        <taxon>Mamiellaceae</taxon>
        <taxon>Micromonas</taxon>
    </lineage>
</organism>
<dbReference type="InterPro" id="IPR032710">
    <property type="entry name" value="NTF2-like_dom_sf"/>
</dbReference>
<evidence type="ECO:0000313" key="3">
    <source>
        <dbReference type="Proteomes" id="UP000002009"/>
    </source>
</evidence>
<feature type="non-terminal residue" evidence="2">
    <location>
        <position position="325"/>
    </location>
</feature>
<proteinExistence type="inferred from homology"/>
<dbReference type="SUPFAM" id="SSF55136">
    <property type="entry name" value="Probable bacterial effector-binding domain"/>
    <property type="match status" value="1"/>
</dbReference>
<dbReference type="InParanoid" id="C1E5K7"/>
<name>C1E5K7_MICCC</name>
<dbReference type="eggNOG" id="ENOG502QWGB">
    <property type="taxonomic scope" value="Eukaryota"/>
</dbReference>
<protein>
    <recommendedName>
        <fullName evidence="4">SOUL heme-binding protein</fullName>
    </recommendedName>
</protein>
<keyword evidence="3" id="KW-1185">Reference proteome</keyword>
<accession>C1E5K7</accession>
<dbReference type="InterPro" id="IPR006917">
    <property type="entry name" value="SOUL_heme-bd"/>
</dbReference>
<dbReference type="OMA" id="QGIDRTM"/>
<dbReference type="STRING" id="296587.C1E5K7"/>
<dbReference type="Pfam" id="PF04832">
    <property type="entry name" value="SOUL"/>
    <property type="match status" value="1"/>
</dbReference>
<evidence type="ECO:0000256" key="1">
    <source>
        <dbReference type="ARBA" id="ARBA00009817"/>
    </source>
</evidence>
<evidence type="ECO:0008006" key="4">
    <source>
        <dbReference type="Google" id="ProtNLM"/>
    </source>
</evidence>
<comment type="similarity">
    <text evidence="1">Belongs to the HEBP family.</text>
</comment>
<sequence>EDLTHLFDEQGIDRDLYESDVSFEDPLTKYDNIDGYLFNIGMLKNVFTPTYTMHAIEQTGDWELSTRWTMEMNLPEFPFVWRPKLTFTGTSVMGINPATMKVRTHFDTWDAIDTQGFFLKSRSPEGVREVFQQIFDFTKQPDLETPRYQVLRRYAAYEVREYLPFLVAETRTAAEGASRAAAGGMTGTGDGSNFNPFGTLAGYIFGQGNRTGEKMSMTTPVFTSPGKMQFVLPSKYTDPSQLPPPKDGVPVRVTRVEGGVYAALRFSGIATDAVASDAEARLLDLIERDGLTRASGVASSLAQYNDPATPPPQRRNDVLVRLEGF</sequence>
<dbReference type="PANTHER" id="PTHR11220">
    <property type="entry name" value="HEME-BINDING PROTEIN-RELATED"/>
    <property type="match status" value="1"/>
</dbReference>
<dbReference type="GeneID" id="8243302"/>
<dbReference type="Proteomes" id="UP000002009">
    <property type="component" value="Chromosome 5"/>
</dbReference>
<dbReference type="OrthoDB" id="44820at2759"/>
<evidence type="ECO:0000313" key="2">
    <source>
        <dbReference type="EMBL" id="ACO63649.1"/>
    </source>
</evidence>
<reference evidence="2 3" key="1">
    <citation type="journal article" date="2009" name="Science">
        <title>Green evolution and dynamic adaptations revealed by genomes of the marine picoeukaryotes Micromonas.</title>
        <authorList>
            <person name="Worden A.Z."/>
            <person name="Lee J.H."/>
            <person name="Mock T."/>
            <person name="Rouze P."/>
            <person name="Simmons M.P."/>
            <person name="Aerts A.L."/>
            <person name="Allen A.E."/>
            <person name="Cuvelier M.L."/>
            <person name="Derelle E."/>
            <person name="Everett M.V."/>
            <person name="Foulon E."/>
            <person name="Grimwood J."/>
            <person name="Gundlach H."/>
            <person name="Henrissat B."/>
            <person name="Napoli C."/>
            <person name="McDonald S.M."/>
            <person name="Parker M.S."/>
            <person name="Rombauts S."/>
            <person name="Salamov A."/>
            <person name="Von Dassow P."/>
            <person name="Badger J.H."/>
            <person name="Coutinho P.M."/>
            <person name="Demir E."/>
            <person name="Dubchak I."/>
            <person name="Gentemann C."/>
            <person name="Eikrem W."/>
            <person name="Gready J.E."/>
            <person name="John U."/>
            <person name="Lanier W."/>
            <person name="Lindquist E.A."/>
            <person name="Lucas S."/>
            <person name="Mayer K.F."/>
            <person name="Moreau H."/>
            <person name="Not F."/>
            <person name="Otillar R."/>
            <person name="Panaud O."/>
            <person name="Pangilinan J."/>
            <person name="Paulsen I."/>
            <person name="Piegu B."/>
            <person name="Poliakov A."/>
            <person name="Robbens S."/>
            <person name="Schmutz J."/>
            <person name="Toulza E."/>
            <person name="Wyss T."/>
            <person name="Zelensky A."/>
            <person name="Zhou K."/>
            <person name="Armbrust E.V."/>
            <person name="Bhattacharya D."/>
            <person name="Goodenough U.W."/>
            <person name="Van de Peer Y."/>
            <person name="Grigoriev I.V."/>
        </authorList>
    </citation>
    <scope>NUCLEOTIDE SEQUENCE [LARGE SCALE GENOMIC DNA]</scope>
    <source>
        <strain evidence="3">RCC299 / NOUM17</strain>
    </source>
</reference>
<dbReference type="Gene3D" id="3.20.80.10">
    <property type="entry name" value="Regulatory factor, effector binding domain"/>
    <property type="match status" value="1"/>
</dbReference>
<dbReference type="KEGG" id="mis:MICPUN_69576"/>